<protein>
    <recommendedName>
        <fullName evidence="4">YwiC-like family protein</fullName>
    </recommendedName>
</protein>
<feature type="transmembrane region" description="Helical" evidence="1">
    <location>
        <begin position="15"/>
        <end position="39"/>
    </location>
</feature>
<proteinExistence type="predicted"/>
<keyword evidence="1" id="KW-0472">Membrane</keyword>
<sequence>MLLLPYLAGLRFGVAWLHVPLLLGWLTGWLASYHLLLWVKTGRFLRVRAQVLTFGATCAAALLPVVALRPGLAWFAPAFAVLLAVNVVLTRAGQERSSVNGIASVTMASLMAMIVPATAGLDWRLGVPVALVAWAYLAGSVLYVKTMIREHGSLLHRVVSALFHAAALVATTAYWPWLAATFGLLLARALILPARARLRVAIIGASEVGVSLVVLASLLLMPV</sequence>
<keyword evidence="1" id="KW-0812">Transmembrane</keyword>
<feature type="transmembrane region" description="Helical" evidence="1">
    <location>
        <begin position="99"/>
        <end position="119"/>
    </location>
</feature>
<evidence type="ECO:0000313" key="2">
    <source>
        <dbReference type="EMBL" id="GAA5519015.1"/>
    </source>
</evidence>
<feature type="transmembrane region" description="Helical" evidence="1">
    <location>
        <begin position="51"/>
        <end position="68"/>
    </location>
</feature>
<feature type="transmembrane region" description="Helical" evidence="1">
    <location>
        <begin position="125"/>
        <end position="146"/>
    </location>
</feature>
<dbReference type="Pfam" id="PF14256">
    <property type="entry name" value="YwiC"/>
    <property type="match status" value="1"/>
</dbReference>
<dbReference type="EMBL" id="BAABRR010000006">
    <property type="protein sequence ID" value="GAA5519015.1"/>
    <property type="molecule type" value="Genomic_DNA"/>
</dbReference>
<dbReference type="InterPro" id="IPR025576">
    <property type="entry name" value="YwiC"/>
</dbReference>
<evidence type="ECO:0008006" key="4">
    <source>
        <dbReference type="Google" id="ProtNLM"/>
    </source>
</evidence>
<feature type="transmembrane region" description="Helical" evidence="1">
    <location>
        <begin position="74"/>
        <end position="92"/>
    </location>
</feature>
<gene>
    <name evidence="2" type="ORF">Lsed01_01453</name>
</gene>
<dbReference type="Proteomes" id="UP001426770">
    <property type="component" value="Unassembled WGS sequence"/>
</dbReference>
<keyword evidence="3" id="KW-1185">Reference proteome</keyword>
<reference evidence="2 3" key="1">
    <citation type="submission" date="2024-02" db="EMBL/GenBank/DDBJ databases">
        <title>Lysinimicrobium sediminis NBRC 112286.</title>
        <authorList>
            <person name="Ichikawa N."/>
            <person name="Katano-Makiyama Y."/>
            <person name="Hidaka K."/>
        </authorList>
    </citation>
    <scope>NUCLEOTIDE SEQUENCE [LARGE SCALE GENOMIC DNA]</scope>
    <source>
        <strain evidence="2 3">NBRC 112286</strain>
    </source>
</reference>
<feature type="transmembrane region" description="Helical" evidence="1">
    <location>
        <begin position="158"/>
        <end position="178"/>
    </location>
</feature>
<keyword evidence="1" id="KW-1133">Transmembrane helix</keyword>
<name>A0ABP9WJR2_9MICO</name>
<feature type="transmembrane region" description="Helical" evidence="1">
    <location>
        <begin position="198"/>
        <end position="221"/>
    </location>
</feature>
<evidence type="ECO:0000256" key="1">
    <source>
        <dbReference type="SAM" id="Phobius"/>
    </source>
</evidence>
<evidence type="ECO:0000313" key="3">
    <source>
        <dbReference type="Proteomes" id="UP001426770"/>
    </source>
</evidence>
<organism evidence="2 3">
    <name type="scientific">Demequina sediminis</name>
    <dbReference type="NCBI Taxonomy" id="1930058"/>
    <lineage>
        <taxon>Bacteria</taxon>
        <taxon>Bacillati</taxon>
        <taxon>Actinomycetota</taxon>
        <taxon>Actinomycetes</taxon>
        <taxon>Micrococcales</taxon>
        <taxon>Demequinaceae</taxon>
        <taxon>Demequina</taxon>
    </lineage>
</organism>
<comment type="caution">
    <text evidence="2">The sequence shown here is derived from an EMBL/GenBank/DDBJ whole genome shotgun (WGS) entry which is preliminary data.</text>
</comment>
<accession>A0ABP9WJR2</accession>